<sequence length="255" mass="29494">MRKVISQKLYWEKVAKSYDKLVGKKGDLSHEKIINPIVTRFLGDLKGKTVLDAGCGNGYWSMTLAKKAKKVVGIDFTEELIKAAELRYSAPNLEFITRDLRKLNFPDNNFDIVLCNMALMDVEDLDKAIAEMARVLKVKGNLVISMIHPCFENPPNTLTLEDKKGRKIGRLVKHYFKTGIVKDFDLTWDNKYHYQHCHYTISDYLNSFSKHNLFIEKVSKPNKAKILGKGYSHIPHFLIFKLRKINHISNKESRY</sequence>
<proteinExistence type="predicted"/>
<reference evidence="2 3" key="1">
    <citation type="journal article" date="2016" name="Nat. Commun.">
        <title>Thousands of microbial genomes shed light on interconnected biogeochemical processes in an aquifer system.</title>
        <authorList>
            <person name="Anantharaman K."/>
            <person name="Brown C.T."/>
            <person name="Hug L.A."/>
            <person name="Sharon I."/>
            <person name="Castelle C.J."/>
            <person name="Probst A.J."/>
            <person name="Thomas B.C."/>
            <person name="Singh A."/>
            <person name="Wilkins M.J."/>
            <person name="Karaoz U."/>
            <person name="Brodie E.L."/>
            <person name="Williams K.H."/>
            <person name="Hubbard S.S."/>
            <person name="Banfield J.F."/>
        </authorList>
    </citation>
    <scope>NUCLEOTIDE SEQUENCE [LARGE SCALE GENOMIC DNA]</scope>
</reference>
<gene>
    <name evidence="2" type="ORF">A2Z22_00100</name>
</gene>
<dbReference type="GO" id="GO:0008757">
    <property type="term" value="F:S-adenosylmethionine-dependent methyltransferase activity"/>
    <property type="evidence" value="ECO:0007669"/>
    <property type="project" value="InterPro"/>
</dbReference>
<dbReference type="AlphaFoldDB" id="A0A1F7X9X9"/>
<name>A0A1F7X9X9_9BACT</name>
<dbReference type="SUPFAM" id="SSF53335">
    <property type="entry name" value="S-adenosyl-L-methionine-dependent methyltransferases"/>
    <property type="match status" value="1"/>
</dbReference>
<dbReference type="Gene3D" id="3.40.50.150">
    <property type="entry name" value="Vaccinia Virus protein VP39"/>
    <property type="match status" value="1"/>
</dbReference>
<organism evidence="2 3">
    <name type="scientific">Candidatus Woesebacteria bacterium RBG_16_34_12</name>
    <dbReference type="NCBI Taxonomy" id="1802480"/>
    <lineage>
        <taxon>Bacteria</taxon>
        <taxon>Candidatus Woeseibacteriota</taxon>
    </lineage>
</organism>
<comment type="caution">
    <text evidence="2">The sequence shown here is derived from an EMBL/GenBank/DDBJ whole genome shotgun (WGS) entry which is preliminary data.</text>
</comment>
<dbReference type="Proteomes" id="UP000177053">
    <property type="component" value="Unassembled WGS sequence"/>
</dbReference>
<evidence type="ECO:0000259" key="1">
    <source>
        <dbReference type="Pfam" id="PF08241"/>
    </source>
</evidence>
<dbReference type="Pfam" id="PF08241">
    <property type="entry name" value="Methyltransf_11"/>
    <property type="match status" value="1"/>
</dbReference>
<evidence type="ECO:0000313" key="3">
    <source>
        <dbReference type="Proteomes" id="UP000177053"/>
    </source>
</evidence>
<accession>A0A1F7X9X9</accession>
<evidence type="ECO:0000313" key="2">
    <source>
        <dbReference type="EMBL" id="OGM11830.1"/>
    </source>
</evidence>
<protein>
    <recommendedName>
        <fullName evidence="1">Methyltransferase type 11 domain-containing protein</fullName>
    </recommendedName>
</protein>
<dbReference type="EMBL" id="MGFS01000009">
    <property type="protein sequence ID" value="OGM11830.1"/>
    <property type="molecule type" value="Genomic_DNA"/>
</dbReference>
<dbReference type="PANTHER" id="PTHR43591">
    <property type="entry name" value="METHYLTRANSFERASE"/>
    <property type="match status" value="1"/>
</dbReference>
<dbReference type="CDD" id="cd02440">
    <property type="entry name" value="AdoMet_MTases"/>
    <property type="match status" value="1"/>
</dbReference>
<dbReference type="InterPro" id="IPR013216">
    <property type="entry name" value="Methyltransf_11"/>
</dbReference>
<dbReference type="InterPro" id="IPR029063">
    <property type="entry name" value="SAM-dependent_MTases_sf"/>
</dbReference>
<feature type="domain" description="Methyltransferase type 11" evidence="1">
    <location>
        <begin position="51"/>
        <end position="144"/>
    </location>
</feature>